<evidence type="ECO:0000313" key="1">
    <source>
        <dbReference type="EMBL" id="SVD50610.1"/>
    </source>
</evidence>
<gene>
    <name evidence="1" type="ORF">METZ01_LOCUS403464</name>
</gene>
<reference evidence="1" key="1">
    <citation type="submission" date="2018-05" db="EMBL/GenBank/DDBJ databases">
        <authorList>
            <person name="Lanie J.A."/>
            <person name="Ng W.-L."/>
            <person name="Kazmierczak K.M."/>
            <person name="Andrzejewski T.M."/>
            <person name="Davidsen T.M."/>
            <person name="Wayne K.J."/>
            <person name="Tettelin H."/>
            <person name="Glass J.I."/>
            <person name="Rusch D."/>
            <person name="Podicherti R."/>
            <person name="Tsui H.-C.T."/>
            <person name="Winkler M.E."/>
        </authorList>
    </citation>
    <scope>NUCLEOTIDE SEQUENCE</scope>
</reference>
<proteinExistence type="predicted"/>
<accession>A0A382VW55</accession>
<name>A0A382VW55_9ZZZZ</name>
<organism evidence="1">
    <name type="scientific">marine metagenome</name>
    <dbReference type="NCBI Taxonomy" id="408172"/>
    <lineage>
        <taxon>unclassified sequences</taxon>
        <taxon>metagenomes</taxon>
        <taxon>ecological metagenomes</taxon>
    </lineage>
</organism>
<protein>
    <submittedName>
        <fullName evidence="1">Uncharacterized protein</fullName>
    </submittedName>
</protein>
<dbReference type="AlphaFoldDB" id="A0A382VW55"/>
<dbReference type="EMBL" id="UINC01155010">
    <property type="protein sequence ID" value="SVD50610.1"/>
    <property type="molecule type" value="Genomic_DNA"/>
</dbReference>
<sequence length="102" mass="11713">MAKEMKEAHKSGKNLKFTDDEKEGIKRVVSSWDQEERIIDREIARLENLKSGFSCDLCKHIHKDEISCDAFPDVIPSDINNGIIDHRKPFPGDNGIMFEPKE</sequence>